<sequence length="64" mass="7801">MGKFLIMLDVWCYYRIYEKKLEGRLSFSPFWQIASSFYLLYSHYRIRQNPYSTLELLSVSFITS</sequence>
<dbReference type="EMBL" id="JAGKQM010000005">
    <property type="protein sequence ID" value="KAH0925882.1"/>
    <property type="molecule type" value="Genomic_DNA"/>
</dbReference>
<accession>A0ABQ8DA92</accession>
<dbReference type="Proteomes" id="UP000824890">
    <property type="component" value="Unassembled WGS sequence"/>
</dbReference>
<proteinExistence type="predicted"/>
<gene>
    <name evidence="1" type="ORF">HID58_018138</name>
</gene>
<evidence type="ECO:0000313" key="1">
    <source>
        <dbReference type="EMBL" id="KAH0925882.1"/>
    </source>
</evidence>
<keyword evidence="2" id="KW-1185">Reference proteome</keyword>
<protein>
    <submittedName>
        <fullName evidence="1">Uncharacterized protein</fullName>
    </submittedName>
</protein>
<reference evidence="1 2" key="1">
    <citation type="submission" date="2021-05" db="EMBL/GenBank/DDBJ databases">
        <title>Genome Assembly of Synthetic Allotetraploid Brassica napus Reveals Homoeologous Exchanges between Subgenomes.</title>
        <authorList>
            <person name="Davis J.T."/>
        </authorList>
    </citation>
    <scope>NUCLEOTIDE SEQUENCE [LARGE SCALE GENOMIC DNA]</scope>
    <source>
        <strain evidence="2">cv. Da-Ae</strain>
        <tissue evidence="1">Seedling</tissue>
    </source>
</reference>
<comment type="caution">
    <text evidence="1">The sequence shown here is derived from an EMBL/GenBank/DDBJ whole genome shotgun (WGS) entry which is preliminary data.</text>
</comment>
<organism evidence="1 2">
    <name type="scientific">Brassica napus</name>
    <name type="common">Rape</name>
    <dbReference type="NCBI Taxonomy" id="3708"/>
    <lineage>
        <taxon>Eukaryota</taxon>
        <taxon>Viridiplantae</taxon>
        <taxon>Streptophyta</taxon>
        <taxon>Embryophyta</taxon>
        <taxon>Tracheophyta</taxon>
        <taxon>Spermatophyta</taxon>
        <taxon>Magnoliopsida</taxon>
        <taxon>eudicotyledons</taxon>
        <taxon>Gunneridae</taxon>
        <taxon>Pentapetalae</taxon>
        <taxon>rosids</taxon>
        <taxon>malvids</taxon>
        <taxon>Brassicales</taxon>
        <taxon>Brassicaceae</taxon>
        <taxon>Brassiceae</taxon>
        <taxon>Brassica</taxon>
    </lineage>
</organism>
<name>A0ABQ8DA92_BRANA</name>
<evidence type="ECO:0000313" key="2">
    <source>
        <dbReference type="Proteomes" id="UP000824890"/>
    </source>
</evidence>